<dbReference type="InterPro" id="IPR014757">
    <property type="entry name" value="Tscrpt_reg_IclR_C"/>
</dbReference>
<dbReference type="PANTHER" id="PTHR30136">
    <property type="entry name" value="HELIX-TURN-HELIX TRANSCRIPTIONAL REGULATOR, ICLR FAMILY"/>
    <property type="match status" value="1"/>
</dbReference>
<organism evidence="6 7">
    <name type="scientific">Streptosporangium saharense</name>
    <dbReference type="NCBI Taxonomy" id="1706840"/>
    <lineage>
        <taxon>Bacteria</taxon>
        <taxon>Bacillati</taxon>
        <taxon>Actinomycetota</taxon>
        <taxon>Actinomycetes</taxon>
        <taxon>Streptosporangiales</taxon>
        <taxon>Streptosporangiaceae</taxon>
        <taxon>Streptosporangium</taxon>
    </lineage>
</organism>
<evidence type="ECO:0000256" key="1">
    <source>
        <dbReference type="ARBA" id="ARBA00023015"/>
    </source>
</evidence>
<dbReference type="PANTHER" id="PTHR30136:SF34">
    <property type="entry name" value="TRANSCRIPTIONAL REGULATOR"/>
    <property type="match status" value="1"/>
</dbReference>
<keyword evidence="3" id="KW-0804">Transcription</keyword>
<evidence type="ECO:0000259" key="4">
    <source>
        <dbReference type="PROSITE" id="PS51077"/>
    </source>
</evidence>
<dbReference type="AlphaFoldDB" id="A0A7W7VNU5"/>
<keyword evidence="2" id="KW-0238">DNA-binding</keyword>
<feature type="domain" description="IclR-ED" evidence="5">
    <location>
        <begin position="93"/>
        <end position="277"/>
    </location>
</feature>
<dbReference type="InterPro" id="IPR036388">
    <property type="entry name" value="WH-like_DNA-bd_sf"/>
</dbReference>
<dbReference type="SUPFAM" id="SSF46785">
    <property type="entry name" value="Winged helix' DNA-binding domain"/>
    <property type="match status" value="1"/>
</dbReference>
<evidence type="ECO:0000313" key="7">
    <source>
        <dbReference type="Proteomes" id="UP000552644"/>
    </source>
</evidence>
<keyword evidence="1" id="KW-0805">Transcription regulation</keyword>
<reference evidence="6 7" key="1">
    <citation type="submission" date="2020-08" db="EMBL/GenBank/DDBJ databases">
        <title>Genomic Encyclopedia of Type Strains, Phase III (KMG-III): the genomes of soil and plant-associated and newly described type strains.</title>
        <authorList>
            <person name="Whitman W."/>
        </authorList>
    </citation>
    <scope>NUCLEOTIDE SEQUENCE [LARGE SCALE GENOMIC DNA]</scope>
    <source>
        <strain evidence="6 7">CECT 8840</strain>
    </source>
</reference>
<protein>
    <submittedName>
        <fullName evidence="6">IclR family pca regulon transcriptional regulator</fullName>
    </submittedName>
</protein>
<sequence length="305" mass="32746">MPWFRDPGVRALTPPFDERPQMPRDNAGPDFIEALARGLDVLRCFGTRRVPMSLTDVATASGLARPTARRIILTLESLGYVRHVPGGVVLTPRVLELGMAYTLSTGLWEIARPHLGDLVAQTNQAASIAQLDGADILYVARVEVPKVVSVRIDVGTRLPAASTALGKVLLAALDADALDAALATPARSAITPHRRGNTDDLKAELREIRARGWASTDEEVAAGVRSVAAPLRDGDGRTIAAVNVTAITAEVSHARLIDELLPLLLRAAGAISRDYELIHSAPQRMVTPVEPVYESVETVDNSFDH</sequence>
<keyword evidence="7" id="KW-1185">Reference proteome</keyword>
<evidence type="ECO:0000313" key="6">
    <source>
        <dbReference type="EMBL" id="MBB4917217.1"/>
    </source>
</evidence>
<accession>A0A7W7VNU5</accession>
<dbReference type="Gene3D" id="3.30.450.40">
    <property type="match status" value="1"/>
</dbReference>
<dbReference type="Gene3D" id="1.10.10.10">
    <property type="entry name" value="Winged helix-like DNA-binding domain superfamily/Winged helix DNA-binding domain"/>
    <property type="match status" value="1"/>
</dbReference>
<name>A0A7W7VNU5_9ACTN</name>
<dbReference type="EMBL" id="JACHJP010000004">
    <property type="protein sequence ID" value="MBB4917217.1"/>
    <property type="molecule type" value="Genomic_DNA"/>
</dbReference>
<dbReference type="GO" id="GO:0003677">
    <property type="term" value="F:DNA binding"/>
    <property type="evidence" value="ECO:0007669"/>
    <property type="project" value="UniProtKB-KW"/>
</dbReference>
<dbReference type="Proteomes" id="UP000552644">
    <property type="component" value="Unassembled WGS sequence"/>
</dbReference>
<dbReference type="InterPro" id="IPR029016">
    <property type="entry name" value="GAF-like_dom_sf"/>
</dbReference>
<proteinExistence type="predicted"/>
<evidence type="ECO:0000256" key="3">
    <source>
        <dbReference type="ARBA" id="ARBA00023163"/>
    </source>
</evidence>
<dbReference type="RefSeq" id="WP_246435779.1">
    <property type="nucleotide sequence ID" value="NZ_JACHJP010000004.1"/>
</dbReference>
<evidence type="ECO:0000259" key="5">
    <source>
        <dbReference type="PROSITE" id="PS51078"/>
    </source>
</evidence>
<dbReference type="PROSITE" id="PS51077">
    <property type="entry name" value="HTH_ICLR"/>
    <property type="match status" value="1"/>
</dbReference>
<comment type="caution">
    <text evidence="6">The sequence shown here is derived from an EMBL/GenBank/DDBJ whole genome shotgun (WGS) entry which is preliminary data.</text>
</comment>
<dbReference type="PROSITE" id="PS51078">
    <property type="entry name" value="ICLR_ED"/>
    <property type="match status" value="1"/>
</dbReference>
<dbReference type="SMART" id="SM00346">
    <property type="entry name" value="HTH_ICLR"/>
    <property type="match status" value="1"/>
</dbReference>
<dbReference type="SUPFAM" id="SSF55781">
    <property type="entry name" value="GAF domain-like"/>
    <property type="match status" value="1"/>
</dbReference>
<dbReference type="InterPro" id="IPR005471">
    <property type="entry name" value="Tscrpt_reg_IclR_N"/>
</dbReference>
<dbReference type="Pfam" id="PF01614">
    <property type="entry name" value="IclR_C"/>
    <property type="match status" value="1"/>
</dbReference>
<dbReference type="Pfam" id="PF09339">
    <property type="entry name" value="HTH_IclR"/>
    <property type="match status" value="1"/>
</dbReference>
<gene>
    <name evidence="6" type="ORF">FHS44_004325</name>
</gene>
<dbReference type="GO" id="GO:0003700">
    <property type="term" value="F:DNA-binding transcription factor activity"/>
    <property type="evidence" value="ECO:0007669"/>
    <property type="project" value="TreeGrafter"/>
</dbReference>
<feature type="domain" description="HTH iclR-type" evidence="4">
    <location>
        <begin position="32"/>
        <end position="99"/>
    </location>
</feature>
<dbReference type="GO" id="GO:0045892">
    <property type="term" value="P:negative regulation of DNA-templated transcription"/>
    <property type="evidence" value="ECO:0007669"/>
    <property type="project" value="TreeGrafter"/>
</dbReference>
<dbReference type="InterPro" id="IPR050707">
    <property type="entry name" value="HTH_MetabolicPath_Reg"/>
</dbReference>
<evidence type="ECO:0000256" key="2">
    <source>
        <dbReference type="ARBA" id="ARBA00023125"/>
    </source>
</evidence>
<dbReference type="InterPro" id="IPR036390">
    <property type="entry name" value="WH_DNA-bd_sf"/>
</dbReference>